<proteinExistence type="predicted"/>
<dbReference type="AlphaFoldDB" id="A0A6B0UMY6"/>
<evidence type="ECO:0000313" key="1">
    <source>
        <dbReference type="EMBL" id="MXU91016.1"/>
    </source>
</evidence>
<organism evidence="1">
    <name type="scientific">Ixodes ricinus</name>
    <name type="common">Common tick</name>
    <name type="synonym">Acarus ricinus</name>
    <dbReference type="NCBI Taxonomy" id="34613"/>
    <lineage>
        <taxon>Eukaryota</taxon>
        <taxon>Metazoa</taxon>
        <taxon>Ecdysozoa</taxon>
        <taxon>Arthropoda</taxon>
        <taxon>Chelicerata</taxon>
        <taxon>Arachnida</taxon>
        <taxon>Acari</taxon>
        <taxon>Parasitiformes</taxon>
        <taxon>Ixodida</taxon>
        <taxon>Ixodoidea</taxon>
        <taxon>Ixodidae</taxon>
        <taxon>Ixodinae</taxon>
        <taxon>Ixodes</taxon>
    </lineage>
</organism>
<protein>
    <submittedName>
        <fullName evidence="1">Putative secreted protein</fullName>
    </submittedName>
</protein>
<name>A0A6B0UMY6_IXORI</name>
<reference evidence="1" key="1">
    <citation type="submission" date="2019-12" db="EMBL/GenBank/DDBJ databases">
        <title>An insight into the sialome of adult female Ixodes ricinus ticks feeding for 6 days.</title>
        <authorList>
            <person name="Perner J."/>
            <person name="Ribeiro J.M.C."/>
        </authorList>
    </citation>
    <scope>NUCLEOTIDE SEQUENCE</scope>
    <source>
        <strain evidence="1">Semi-engorged</strain>
        <tissue evidence="1">Salivary glands</tissue>
    </source>
</reference>
<dbReference type="EMBL" id="GIFC01008933">
    <property type="protein sequence ID" value="MXU91016.1"/>
    <property type="molecule type" value="Transcribed_RNA"/>
</dbReference>
<accession>A0A6B0UMY6</accession>
<sequence>MWSIKAPRKASSFSASCCLCLRLSSEAFLASIGAEEERASAPIAATPAPPPVAPVPGAGEDALLRRELGIPFSDGREKAAAAEAPVAPSEDVCGFLFTRAWQLPSSLAPQSQKKEPNLA</sequence>